<reference evidence="7" key="2">
    <citation type="submission" date="2025-08" db="UniProtKB">
        <authorList>
            <consortium name="Ensembl"/>
        </authorList>
    </citation>
    <scope>IDENTIFICATION</scope>
</reference>
<evidence type="ECO:0000256" key="1">
    <source>
        <dbReference type="ARBA" id="ARBA00022723"/>
    </source>
</evidence>
<keyword evidence="8" id="KW-1185">Reference proteome</keyword>
<dbReference type="HOGENOM" id="CLU_1354204_0_0_1"/>
<keyword evidence="3" id="KW-0862">Zinc</keyword>
<organism evidence="7 8">
    <name type="scientific">Ciona savignyi</name>
    <name type="common">Pacific transparent sea squirt</name>
    <dbReference type="NCBI Taxonomy" id="51511"/>
    <lineage>
        <taxon>Eukaryota</taxon>
        <taxon>Metazoa</taxon>
        <taxon>Chordata</taxon>
        <taxon>Tunicata</taxon>
        <taxon>Ascidiacea</taxon>
        <taxon>Phlebobranchia</taxon>
        <taxon>Cionidae</taxon>
        <taxon>Ciona</taxon>
    </lineage>
</organism>
<dbReference type="PROSITE" id="PS51265">
    <property type="entry name" value="ZF_DBF4"/>
    <property type="match status" value="1"/>
</dbReference>
<evidence type="ECO:0000256" key="2">
    <source>
        <dbReference type="ARBA" id="ARBA00022771"/>
    </source>
</evidence>
<evidence type="ECO:0000313" key="8">
    <source>
        <dbReference type="Proteomes" id="UP000007875"/>
    </source>
</evidence>
<reference evidence="8" key="1">
    <citation type="submission" date="2003-08" db="EMBL/GenBank/DDBJ databases">
        <authorList>
            <person name="Birren B."/>
            <person name="Nusbaum C."/>
            <person name="Abebe A."/>
            <person name="Abouelleil A."/>
            <person name="Adekoya E."/>
            <person name="Ait-zahra M."/>
            <person name="Allen N."/>
            <person name="Allen T."/>
            <person name="An P."/>
            <person name="Anderson M."/>
            <person name="Anderson S."/>
            <person name="Arachchi H."/>
            <person name="Armbruster J."/>
            <person name="Bachantsang P."/>
            <person name="Baldwin J."/>
            <person name="Barry A."/>
            <person name="Bayul T."/>
            <person name="Blitshsteyn B."/>
            <person name="Bloom T."/>
            <person name="Blye J."/>
            <person name="Boguslavskiy L."/>
            <person name="Borowsky M."/>
            <person name="Boukhgalter B."/>
            <person name="Brunache A."/>
            <person name="Butler J."/>
            <person name="Calixte N."/>
            <person name="Calvo S."/>
            <person name="Camarata J."/>
            <person name="Campo K."/>
            <person name="Chang J."/>
            <person name="Cheshatsang Y."/>
            <person name="Citroen M."/>
            <person name="Collymore A."/>
            <person name="Considine T."/>
            <person name="Cook A."/>
            <person name="Cooke P."/>
            <person name="Corum B."/>
            <person name="Cuomo C."/>
            <person name="David R."/>
            <person name="Dawoe T."/>
            <person name="Degray S."/>
            <person name="Dodge S."/>
            <person name="Dooley K."/>
            <person name="Dorje P."/>
            <person name="Dorjee K."/>
            <person name="Dorris L."/>
            <person name="Duffey N."/>
            <person name="Dupes A."/>
            <person name="Elkins T."/>
            <person name="Engels R."/>
            <person name="Erickson J."/>
            <person name="Farina A."/>
            <person name="Faro S."/>
            <person name="Ferreira P."/>
            <person name="Fischer H."/>
            <person name="Fitzgerald M."/>
            <person name="Foley K."/>
            <person name="Gage D."/>
            <person name="Galagan J."/>
            <person name="Gearin G."/>
            <person name="Gnerre S."/>
            <person name="Gnirke A."/>
            <person name="Goyette A."/>
            <person name="Graham J."/>
            <person name="Grandbois E."/>
            <person name="Gyaltsen K."/>
            <person name="Hafez N."/>
            <person name="Hagopian D."/>
            <person name="Hagos B."/>
            <person name="Hall J."/>
            <person name="Hatcher B."/>
            <person name="Heller A."/>
            <person name="Higgins H."/>
            <person name="Honan T."/>
            <person name="Horn A."/>
            <person name="Houde N."/>
            <person name="Hughes L."/>
            <person name="Hulme W."/>
            <person name="Husby E."/>
            <person name="Iliev I."/>
            <person name="Jaffe D."/>
            <person name="Jones C."/>
            <person name="Kamal M."/>
            <person name="Kamat A."/>
            <person name="Kamvysselis M."/>
            <person name="Karlsson E."/>
            <person name="Kells C."/>
            <person name="Kieu A."/>
            <person name="Kisner P."/>
            <person name="Kodira C."/>
            <person name="Kulbokas E."/>
            <person name="Labutti K."/>
            <person name="Lama D."/>
            <person name="Landers T."/>
            <person name="Leger J."/>
            <person name="Levine S."/>
            <person name="Lewis D."/>
            <person name="Lewis T."/>
            <person name="Lindblad-toh K."/>
            <person name="Liu X."/>
            <person name="Lokyitsang T."/>
            <person name="Lokyitsang Y."/>
            <person name="Lucien O."/>
            <person name="Lui A."/>
            <person name="Ma L.J."/>
            <person name="Mabbitt R."/>
            <person name="Macdonald J."/>
            <person name="Maclean C."/>
            <person name="Major J."/>
            <person name="Manning J."/>
            <person name="Marabella R."/>
            <person name="Maru K."/>
            <person name="Matthews C."/>
            <person name="Mauceli E."/>
            <person name="Mccarthy M."/>
            <person name="Mcdonough S."/>
            <person name="Mcghee T."/>
            <person name="Meldrim J."/>
            <person name="Meneus L."/>
            <person name="Mesirov J."/>
            <person name="Mihalev A."/>
            <person name="Mihova T."/>
            <person name="Mikkelsen T."/>
            <person name="Mlenga V."/>
            <person name="Moru K."/>
            <person name="Mozes J."/>
            <person name="Mulrain L."/>
            <person name="Munson G."/>
            <person name="Naylor J."/>
            <person name="Newes C."/>
            <person name="Nguyen C."/>
            <person name="Nguyen N."/>
            <person name="Nguyen T."/>
            <person name="Nicol R."/>
            <person name="Nielsen C."/>
            <person name="Nizzari M."/>
            <person name="Norbu C."/>
            <person name="Norbu N."/>
            <person name="O'donnell P."/>
            <person name="Okoawo O."/>
            <person name="O'leary S."/>
            <person name="Omotosho B."/>
            <person name="O'neill K."/>
            <person name="Osman S."/>
            <person name="Parker S."/>
            <person name="Perrin D."/>
            <person name="Phunkhang P."/>
            <person name="Piqani B."/>
            <person name="Purcell S."/>
            <person name="Rachupka T."/>
            <person name="Ramasamy U."/>
            <person name="Rameau R."/>
            <person name="Ray V."/>
            <person name="Raymond C."/>
            <person name="Retta R."/>
            <person name="Richardson S."/>
            <person name="Rise C."/>
            <person name="Rodriguez J."/>
            <person name="Rogers J."/>
            <person name="Rogov P."/>
            <person name="Rutman M."/>
            <person name="Schupbach R."/>
            <person name="Seaman C."/>
            <person name="Settipalli S."/>
            <person name="Sharpe T."/>
            <person name="Sheridan J."/>
            <person name="Sherpa N."/>
            <person name="Shi J."/>
            <person name="Smirnov S."/>
            <person name="Smith C."/>
            <person name="Sougnez C."/>
            <person name="Spencer B."/>
            <person name="Stalker J."/>
            <person name="Stange-thomann N."/>
            <person name="Stavropoulos S."/>
            <person name="Stetson K."/>
            <person name="Stone C."/>
            <person name="Stone S."/>
            <person name="Stubbs M."/>
            <person name="Talamas J."/>
            <person name="Tchuinga P."/>
            <person name="Tenzing P."/>
            <person name="Tesfaye S."/>
            <person name="Theodore J."/>
            <person name="Thoulutsang Y."/>
            <person name="Topham K."/>
            <person name="Towey S."/>
            <person name="Tsamla T."/>
            <person name="Tsomo N."/>
            <person name="Vallee D."/>
            <person name="Vassiliev H."/>
            <person name="Venkataraman V."/>
            <person name="Vinson J."/>
            <person name="Vo A."/>
            <person name="Wade C."/>
            <person name="Wang S."/>
            <person name="Wangchuk T."/>
            <person name="Wangdi T."/>
            <person name="Whittaker C."/>
            <person name="Wilkinson J."/>
            <person name="Wu Y."/>
            <person name="Wyman D."/>
            <person name="Yadav S."/>
            <person name="Yang S."/>
            <person name="Yang X."/>
            <person name="Yeager S."/>
            <person name="Yee E."/>
            <person name="Young G."/>
            <person name="Zainoun J."/>
            <person name="Zembeck L."/>
            <person name="Zimmer A."/>
            <person name="Zody M."/>
            <person name="Lander E."/>
        </authorList>
    </citation>
    <scope>NUCLEOTIDE SEQUENCE [LARGE SCALE GENOMIC DNA]</scope>
</reference>
<evidence type="ECO:0000259" key="6">
    <source>
        <dbReference type="PROSITE" id="PS51265"/>
    </source>
</evidence>
<protein>
    <recommendedName>
        <fullName evidence="6">DBF4-type domain-containing protein</fullName>
    </recommendedName>
</protein>
<reference evidence="7" key="3">
    <citation type="submission" date="2025-09" db="UniProtKB">
        <authorList>
            <consortium name="Ensembl"/>
        </authorList>
    </citation>
    <scope>IDENTIFICATION</scope>
</reference>
<keyword evidence="1" id="KW-0479">Metal-binding</keyword>
<accession>H2Y9C8</accession>
<feature type="region of interest" description="Disordered" evidence="5">
    <location>
        <begin position="131"/>
        <end position="160"/>
    </location>
</feature>
<dbReference type="Proteomes" id="UP000007875">
    <property type="component" value="Unassembled WGS sequence"/>
</dbReference>
<evidence type="ECO:0000313" key="7">
    <source>
        <dbReference type="Ensembl" id="ENSCSAVP00000001926.1"/>
    </source>
</evidence>
<keyword evidence="2 4" id="KW-0863">Zinc-finger</keyword>
<proteinExistence type="predicted"/>
<dbReference type="InterPro" id="IPR038545">
    <property type="entry name" value="Znf_DBF_sf"/>
</dbReference>
<evidence type="ECO:0000256" key="4">
    <source>
        <dbReference type="PROSITE-ProRule" id="PRU00600"/>
    </source>
</evidence>
<dbReference type="InterPro" id="IPR006572">
    <property type="entry name" value="Znf_DBF"/>
</dbReference>
<dbReference type="AlphaFoldDB" id="H2Y9C8"/>
<dbReference type="InParanoid" id="H2Y9C8"/>
<feature type="domain" description="DBF4-type" evidence="6">
    <location>
        <begin position="22"/>
        <end position="71"/>
    </location>
</feature>
<feature type="compositionally biased region" description="Polar residues" evidence="5">
    <location>
        <begin position="131"/>
        <end position="148"/>
    </location>
</feature>
<dbReference type="GO" id="GO:0003676">
    <property type="term" value="F:nucleic acid binding"/>
    <property type="evidence" value="ECO:0007669"/>
    <property type="project" value="InterPro"/>
</dbReference>
<dbReference type="Pfam" id="PF07535">
    <property type="entry name" value="zf-DBF"/>
    <property type="match status" value="1"/>
</dbReference>
<sequence>MQSNIPIVSNQSITKKINKVGKVDQKGFCECCQCAYLSESKHRKTLQHINYGEDKTNYKRLDSYLEKEHLDFKSFLSKHERSISAPSGKNVTHDHSAQITCENLKESPDINTSCRNKYPEVSEHQVTTRCQQGKSTAATYTEKATNSPMPLRRSPRKRKTSVLNFHTKQKCDSSLAPSSEDLLLLLKSSARDKIIPSDFLGF</sequence>
<dbReference type="GO" id="GO:0008270">
    <property type="term" value="F:zinc ion binding"/>
    <property type="evidence" value="ECO:0007669"/>
    <property type="project" value="UniProtKB-KW"/>
</dbReference>
<name>H2Y9C8_CIOSA</name>
<dbReference type="Gene3D" id="6.10.250.3410">
    <property type="entry name" value="DBF zinc finger"/>
    <property type="match status" value="1"/>
</dbReference>
<evidence type="ECO:0000256" key="5">
    <source>
        <dbReference type="SAM" id="MobiDB-lite"/>
    </source>
</evidence>
<evidence type="ECO:0000256" key="3">
    <source>
        <dbReference type="ARBA" id="ARBA00022833"/>
    </source>
</evidence>
<dbReference type="Ensembl" id="ENSCSAVT00000001960.1">
    <property type="protein sequence ID" value="ENSCSAVP00000001926.1"/>
    <property type="gene ID" value="ENSCSAVG00000001122.1"/>
</dbReference>